<name>A0A7M1W4W3_VIBPH</name>
<evidence type="ECO:0008006" key="2">
    <source>
        <dbReference type="Google" id="ProtNLM"/>
    </source>
</evidence>
<protein>
    <recommendedName>
        <fullName evidence="2">Lipopolysaccharide biosynthesis protein</fullName>
    </recommendedName>
</protein>
<sequence>MGKSLIMKLELNEKKIAVFCPSFFGYDIDIKNALEGLGAEVHLSDERVFESVFGRALVRLGFNSLVRPHVNAFYTSNLINRVKNLDYVLLINPETIPVELIKKSKEINPDVVIITYMWDSFKNKPFSKKYIDASDVFYSFDPIDAKENNLKFLPLFYTNDYENIKGNDIKYDFSFVGTAHSERFKSVLNISKGDYKRLLFFYCPSKLVFAYKKYLKNELAGLELKDVSFSPMSRQNVINLIEESRVIIDISHPSQVGLTMRTIEMLGAQKKLITTNEQVLNYDFYHANNILVVDEKISQEIIRSFVETPYTPVNLRTREQYSINSWIEKLFL</sequence>
<reference evidence="1" key="1">
    <citation type="submission" date="2020-08" db="EMBL/GenBank/DDBJ databases">
        <title>Genetic structure, function and evolution of capsule biosynthesis loci in Vibrio parahaemolyticus.</title>
        <authorList>
            <person name="Li L."/>
            <person name="Bian S."/>
        </authorList>
    </citation>
    <scope>NUCLEOTIDE SEQUENCE</scope>
    <source>
        <strain evidence="1">VP241</strain>
    </source>
</reference>
<dbReference type="EMBL" id="MT898203">
    <property type="protein sequence ID" value="QOS22014.1"/>
    <property type="molecule type" value="Genomic_DNA"/>
</dbReference>
<evidence type="ECO:0000313" key="1">
    <source>
        <dbReference type="EMBL" id="QOS22014.1"/>
    </source>
</evidence>
<gene>
    <name evidence="1" type="ORF">VP241_00019</name>
</gene>
<organism evidence="1">
    <name type="scientific">Vibrio parahaemolyticus</name>
    <dbReference type="NCBI Taxonomy" id="670"/>
    <lineage>
        <taxon>Bacteria</taxon>
        <taxon>Pseudomonadati</taxon>
        <taxon>Pseudomonadota</taxon>
        <taxon>Gammaproteobacteria</taxon>
        <taxon>Vibrionales</taxon>
        <taxon>Vibrionaceae</taxon>
        <taxon>Vibrio</taxon>
    </lineage>
</organism>
<accession>A0A7M1W4W3</accession>
<dbReference type="AlphaFoldDB" id="A0A7M1W4W3"/>
<proteinExistence type="predicted"/>